<dbReference type="EMBL" id="JACJIA010000002">
    <property type="protein sequence ID" value="MBA8950425.1"/>
    <property type="molecule type" value="Genomic_DNA"/>
</dbReference>
<comment type="caution">
    <text evidence="2">The sequence shown here is derived from an EMBL/GenBank/DDBJ whole genome shotgun (WGS) entry which is preliminary data.</text>
</comment>
<evidence type="ECO:0000256" key="1">
    <source>
        <dbReference type="SAM" id="Phobius"/>
    </source>
</evidence>
<proteinExistence type="predicted"/>
<protein>
    <submittedName>
        <fullName evidence="2">Uncharacterized protein</fullName>
    </submittedName>
</protein>
<evidence type="ECO:0000313" key="3">
    <source>
        <dbReference type="Proteomes" id="UP000572680"/>
    </source>
</evidence>
<sequence length="59" mass="6586">MYAWIWRNLPGSRPVRAALALVLVLAVGIVLWYLVFPWLEPKVQFDHGVVDGTTPAPKG</sequence>
<organism evidence="2 3">
    <name type="scientific">Actinomadura namibiensis</name>
    <dbReference type="NCBI Taxonomy" id="182080"/>
    <lineage>
        <taxon>Bacteria</taxon>
        <taxon>Bacillati</taxon>
        <taxon>Actinomycetota</taxon>
        <taxon>Actinomycetes</taxon>
        <taxon>Streptosporangiales</taxon>
        <taxon>Thermomonosporaceae</taxon>
        <taxon>Actinomadura</taxon>
    </lineage>
</organism>
<keyword evidence="1" id="KW-0812">Transmembrane</keyword>
<dbReference type="AlphaFoldDB" id="A0A7W3QKH8"/>
<dbReference type="Proteomes" id="UP000572680">
    <property type="component" value="Unassembled WGS sequence"/>
</dbReference>
<accession>A0A7W3QKH8</accession>
<keyword evidence="1" id="KW-1133">Transmembrane helix</keyword>
<evidence type="ECO:0000313" key="2">
    <source>
        <dbReference type="EMBL" id="MBA8950425.1"/>
    </source>
</evidence>
<keyword evidence="3" id="KW-1185">Reference proteome</keyword>
<reference evidence="2 3" key="1">
    <citation type="submission" date="2020-08" db="EMBL/GenBank/DDBJ databases">
        <title>Genomic Encyclopedia of Type Strains, Phase IV (KMG-IV): sequencing the most valuable type-strain genomes for metagenomic binning, comparative biology and taxonomic classification.</title>
        <authorList>
            <person name="Goeker M."/>
        </authorList>
    </citation>
    <scope>NUCLEOTIDE SEQUENCE [LARGE SCALE GENOMIC DNA]</scope>
    <source>
        <strain evidence="2 3">DSM 44197</strain>
    </source>
</reference>
<dbReference type="RefSeq" id="WP_182842848.1">
    <property type="nucleotide sequence ID" value="NZ_BAAALP010000002.1"/>
</dbReference>
<name>A0A7W3QKH8_ACTNM</name>
<keyword evidence="1" id="KW-0472">Membrane</keyword>
<feature type="transmembrane region" description="Helical" evidence="1">
    <location>
        <begin position="17"/>
        <end position="36"/>
    </location>
</feature>
<gene>
    <name evidence="2" type="ORF">HNR61_002038</name>
</gene>